<feature type="domain" description="GmrSD restriction endonucleases N-terminal" evidence="1">
    <location>
        <begin position="118"/>
        <end position="261"/>
    </location>
</feature>
<accession>A0A250FDM1</accession>
<dbReference type="InterPro" id="IPR004919">
    <property type="entry name" value="GmrSD_N"/>
</dbReference>
<evidence type="ECO:0000313" key="2">
    <source>
        <dbReference type="EMBL" id="ATA82096.1"/>
    </source>
</evidence>
<sequence length="456" mass="53333">MNINIKINNNLETVSFSIVKKEETDNHYLFINTDDNQVLLEVETDLENKTLKIISKEVDIDEEEFNEIVGDAFVKIIELEQSGINNSEEIINTEYKPYNPEKIKVRSDKMTLIQVSAMMDNGDIDLTPPFQRNLVWDSFRKSRLIESILLRIPLPMFYFSEDLEGRLTIIDGLQRISTIKDFMENKFPLKNLQYLENCEGRYFKDEGDKKGLEAKYVRWFNLTNISVNIIDSISPYQVKYDIFRRINTGGRPLNNQEIRNCLAGQGLRDTLKAMVNTTEFKIATDNSVRSTRMEDQELVLRYLAFDELFNQDKNISAYSGYMEIFLDDYTERHQKNTPQDFEKKIQLFINAMKNATYLIGGRYAFRKILPESIDATARKQILNKALFVVTSLLLSQYPYEEVTIYNKEGQLTEVIADKIFEDSKLYNYLSYSTNSKANMLYIFDMFNELFTTNIEI</sequence>
<dbReference type="AlphaFoldDB" id="A0A250FDM1"/>
<dbReference type="Proteomes" id="UP000217276">
    <property type="component" value="Chromosome"/>
</dbReference>
<proteinExistence type="predicted"/>
<organism evidence="2 3">
    <name type="scientific">Capnocytophaga leadbetteri</name>
    <dbReference type="NCBI Taxonomy" id="327575"/>
    <lineage>
        <taxon>Bacteria</taxon>
        <taxon>Pseudomonadati</taxon>
        <taxon>Bacteroidota</taxon>
        <taxon>Flavobacteriia</taxon>
        <taxon>Flavobacteriales</taxon>
        <taxon>Flavobacteriaceae</taxon>
        <taxon>Capnocytophaga</taxon>
    </lineage>
</organism>
<dbReference type="RefSeq" id="WP_095914152.1">
    <property type="nucleotide sequence ID" value="NZ_CP022384.1"/>
</dbReference>
<reference evidence="3" key="1">
    <citation type="submission" date="2017-06" db="EMBL/GenBank/DDBJ databases">
        <title>Capnocytophaga spp. assemblies.</title>
        <authorList>
            <person name="Gulvik C.A."/>
        </authorList>
    </citation>
    <scope>NUCLEOTIDE SEQUENCE [LARGE SCALE GENOMIC DNA]</scope>
    <source>
        <strain evidence="3">H6253</strain>
    </source>
</reference>
<evidence type="ECO:0000313" key="3">
    <source>
        <dbReference type="Proteomes" id="UP000217276"/>
    </source>
</evidence>
<protein>
    <recommendedName>
        <fullName evidence="1">GmrSD restriction endonucleases N-terminal domain-containing protein</fullName>
    </recommendedName>
</protein>
<dbReference type="PANTHER" id="PTHR39639">
    <property type="entry name" value="CHROMOSOME 16, WHOLE GENOME SHOTGUN SEQUENCE"/>
    <property type="match status" value="1"/>
</dbReference>
<dbReference type="PANTHER" id="PTHR39639:SF1">
    <property type="entry name" value="DUF262 DOMAIN-CONTAINING PROTEIN"/>
    <property type="match status" value="1"/>
</dbReference>
<dbReference type="KEGG" id="clk:CGC53_06935"/>
<evidence type="ECO:0000259" key="1">
    <source>
        <dbReference type="Pfam" id="PF03235"/>
    </source>
</evidence>
<keyword evidence="3" id="KW-1185">Reference proteome</keyword>
<gene>
    <name evidence="2" type="ORF">CGC53_06935</name>
</gene>
<name>A0A250FDM1_9FLAO</name>
<dbReference type="EMBL" id="CP022384">
    <property type="protein sequence ID" value="ATA82096.1"/>
    <property type="molecule type" value="Genomic_DNA"/>
</dbReference>
<dbReference type="Pfam" id="PF03235">
    <property type="entry name" value="GmrSD_N"/>
    <property type="match status" value="1"/>
</dbReference>